<accession>A0A1W1W1X4</accession>
<organism evidence="2 3">
    <name type="scientific">Thermanaeromonas toyohensis ToBE</name>
    <dbReference type="NCBI Taxonomy" id="698762"/>
    <lineage>
        <taxon>Bacteria</taxon>
        <taxon>Bacillati</taxon>
        <taxon>Bacillota</taxon>
        <taxon>Clostridia</taxon>
        <taxon>Neomoorellales</taxon>
        <taxon>Neomoorellaceae</taxon>
        <taxon>Thermanaeromonas</taxon>
    </lineage>
</organism>
<keyword evidence="3" id="KW-1185">Reference proteome</keyword>
<dbReference type="Proteomes" id="UP000192569">
    <property type="component" value="Chromosome I"/>
</dbReference>
<proteinExistence type="predicted"/>
<sequence length="254" mass="27846">MLAFYRALQQALEENRAAVAARILQVSPELKEVLKPGARKLYYFSGPGVGELGNKEVEGIIASQVEEVLKRRKPQWVHVPLGEGWVDVFLEPVLPEPHLLILGGGHVGQKVATLAKEVGYRVTVVDDRPEFANRQLFPQADEVICDSFASALDRISIDPSTYVVIVTRGHRHDYDCLRRVISSPAAYIGMIGSSRKVKGIMEGLAAEGVPRERLARVYAPIGLDIGAETPAEIAVSILAEIIQVYRQGKEVKSG</sequence>
<evidence type="ECO:0000313" key="3">
    <source>
        <dbReference type="Proteomes" id="UP000192569"/>
    </source>
</evidence>
<name>A0A1W1W1X4_9FIRM</name>
<evidence type="ECO:0000259" key="1">
    <source>
        <dbReference type="Pfam" id="PF13478"/>
    </source>
</evidence>
<dbReference type="STRING" id="698762.SAMN00808754_2980"/>
<evidence type="ECO:0000313" key="2">
    <source>
        <dbReference type="EMBL" id="SMB99586.1"/>
    </source>
</evidence>
<dbReference type="Pfam" id="PF13478">
    <property type="entry name" value="XdhC_C"/>
    <property type="match status" value="1"/>
</dbReference>
<dbReference type="SUPFAM" id="SSF51735">
    <property type="entry name" value="NAD(P)-binding Rossmann-fold domains"/>
    <property type="match status" value="1"/>
</dbReference>
<dbReference type="PANTHER" id="PTHR30388:SF6">
    <property type="entry name" value="XANTHINE DEHYDROGENASE SUBUNIT A-RELATED"/>
    <property type="match status" value="1"/>
</dbReference>
<dbReference type="InterPro" id="IPR027051">
    <property type="entry name" value="XdhC_Rossmann_dom"/>
</dbReference>
<protein>
    <submittedName>
        <fullName evidence="2">Xanthine dehydrogenase accessory factor</fullName>
    </submittedName>
</protein>
<dbReference type="InterPro" id="IPR036291">
    <property type="entry name" value="NAD(P)-bd_dom_sf"/>
</dbReference>
<feature type="domain" description="XdhC Rossmann" evidence="1">
    <location>
        <begin position="99"/>
        <end position="241"/>
    </location>
</feature>
<dbReference type="EMBL" id="LT838272">
    <property type="protein sequence ID" value="SMB99586.1"/>
    <property type="molecule type" value="Genomic_DNA"/>
</dbReference>
<dbReference type="Gene3D" id="3.40.50.720">
    <property type="entry name" value="NAD(P)-binding Rossmann-like Domain"/>
    <property type="match status" value="1"/>
</dbReference>
<dbReference type="AlphaFoldDB" id="A0A1W1W1X4"/>
<dbReference type="InterPro" id="IPR052698">
    <property type="entry name" value="MoCofactor_Util/Proc"/>
</dbReference>
<gene>
    <name evidence="2" type="ORF">SAMN00808754_2980</name>
</gene>
<reference evidence="2 3" key="1">
    <citation type="submission" date="2017-04" db="EMBL/GenBank/DDBJ databases">
        <authorList>
            <person name="Afonso C.L."/>
            <person name="Miller P.J."/>
            <person name="Scott M.A."/>
            <person name="Spackman E."/>
            <person name="Goraichik I."/>
            <person name="Dimitrov K.M."/>
            <person name="Suarez D.L."/>
            <person name="Swayne D.E."/>
        </authorList>
    </citation>
    <scope>NUCLEOTIDE SEQUENCE [LARGE SCALE GENOMIC DNA]</scope>
    <source>
        <strain evidence="2 3">ToBE</strain>
    </source>
</reference>
<dbReference type="PANTHER" id="PTHR30388">
    <property type="entry name" value="ALDEHYDE OXIDOREDUCTASE MOLYBDENUM COFACTOR ASSEMBLY PROTEIN"/>
    <property type="match status" value="1"/>
</dbReference>